<keyword evidence="3" id="KW-1185">Reference proteome</keyword>
<accession>A0A6I3WAQ3</accession>
<feature type="domain" description="KAP NTPase" evidence="1">
    <location>
        <begin position="52"/>
        <end position="305"/>
    </location>
</feature>
<dbReference type="OrthoDB" id="88903at2"/>
<dbReference type="Pfam" id="PF07693">
    <property type="entry name" value="KAP_NTPase"/>
    <property type="match status" value="1"/>
</dbReference>
<evidence type="ECO:0000259" key="1">
    <source>
        <dbReference type="Pfam" id="PF07693"/>
    </source>
</evidence>
<protein>
    <recommendedName>
        <fullName evidence="1">KAP NTPase domain-containing protein</fullName>
    </recommendedName>
</protein>
<reference evidence="2 3" key="1">
    <citation type="submission" date="2019-11" db="EMBL/GenBank/DDBJ databases">
        <title>Pseudomonas karstica sp. nov. and Pseudomonas spelaei sp. nov. from karst caves.</title>
        <authorList>
            <person name="Zeman M."/>
        </authorList>
    </citation>
    <scope>NUCLEOTIDE SEQUENCE [LARGE SCALE GENOMIC DNA]</scope>
    <source>
        <strain evidence="2 3">CCM 7893</strain>
    </source>
</reference>
<dbReference type="InterPro" id="IPR052754">
    <property type="entry name" value="NTPase_KAP_P-loop"/>
</dbReference>
<comment type="caution">
    <text evidence="2">The sequence shown here is derived from an EMBL/GenBank/DDBJ whole genome shotgun (WGS) entry which is preliminary data.</text>
</comment>
<sequence>MLGHIYSYLHHPFLAYLDVLNDAYTVPVSSTGGYDAPASGRDEDELNRWSLSKSVLRAIENTSDDWSIRIALYGKWGAGKTSVLNFIETQIKEQNQRISSELDSTKVVIVRFSAWNAAGEDGVIKQFYNALLDQLPTQKKAYPTFFRLGKRLFQRVLSVIKTLWAAVAASFGSTGEPVSTGTVAALRKTLDKVTAWSAFNKKDLARLQHELNGYRVVVFIDDLDRADPTIIPKTMLALRELLDWPKFAFVLAFDLDVISAALGGYSPIYGKDARRFLEKIIDLQLTLPDPTEQEKQAMGRTLFEAHCAFIPQEAVEDVIRWLPSNPRLAKVIVRELALLKTAALRHDAGELNWKAIVLQTILKHEAPKTFEVVNSQLLGREQIAVQMTFDNVTREQRAAAVKAAVALSFDKKLGEKAPGYQSLENKVLALQMLRQHDFKQRIKYETDLLTKEPSITLREYAAFLEQWLLAPDDRLVNALLKRGTEASHDAADNVARRLFVTSMLCCSEAIANAAREGDRNIHDRLVRQAQSHLQLLEYLWCRCEVPVIQIVSERFSLWREAAVFATKAHESEGELENEALLCCIDQLVQEAAKKCESPVLVCDYGQAIRQESKKNIGSVRARTLVLFEAICALMDAAAVKDILLCFSLQGAIEKAYTDTSEKNQMRRLRLTELSSPLYAEEGLKALCEAFDISSLEHSQQLIFTANVISYLERLRWQQMQTYGTEDNDALQDILARLVPNAWNSVLAVGRGSRRPQVLVKQRDYLISGGFLEEWLSPVLQES</sequence>
<dbReference type="PANTHER" id="PTHR22674:SF6">
    <property type="entry name" value="NTPASE KAP FAMILY P-LOOP DOMAIN-CONTAINING PROTEIN 1"/>
    <property type="match status" value="1"/>
</dbReference>
<dbReference type="EMBL" id="WNNK01000005">
    <property type="protein sequence ID" value="MUF04292.1"/>
    <property type="molecule type" value="Genomic_DNA"/>
</dbReference>
<gene>
    <name evidence="2" type="ORF">GNF76_08090</name>
</gene>
<organism evidence="2 3">
    <name type="scientific">Pseudomonas spelaei</name>
    <dbReference type="NCBI Taxonomy" id="1055469"/>
    <lineage>
        <taxon>Bacteria</taxon>
        <taxon>Pseudomonadati</taxon>
        <taxon>Pseudomonadota</taxon>
        <taxon>Gammaproteobacteria</taxon>
        <taxon>Pseudomonadales</taxon>
        <taxon>Pseudomonadaceae</taxon>
        <taxon>Pseudomonas</taxon>
    </lineage>
</organism>
<dbReference type="RefSeq" id="WP_155582651.1">
    <property type="nucleotide sequence ID" value="NZ_JBHSTH010000002.1"/>
</dbReference>
<dbReference type="InterPro" id="IPR027417">
    <property type="entry name" value="P-loop_NTPase"/>
</dbReference>
<name>A0A6I3WAQ3_9PSED</name>
<dbReference type="Proteomes" id="UP000438196">
    <property type="component" value="Unassembled WGS sequence"/>
</dbReference>
<evidence type="ECO:0000313" key="3">
    <source>
        <dbReference type="Proteomes" id="UP000438196"/>
    </source>
</evidence>
<dbReference type="PANTHER" id="PTHR22674">
    <property type="entry name" value="NTPASE, KAP FAMILY P-LOOP DOMAIN-CONTAINING 1"/>
    <property type="match status" value="1"/>
</dbReference>
<dbReference type="SUPFAM" id="SSF52540">
    <property type="entry name" value="P-loop containing nucleoside triphosphate hydrolases"/>
    <property type="match status" value="1"/>
</dbReference>
<evidence type="ECO:0000313" key="2">
    <source>
        <dbReference type="EMBL" id="MUF04292.1"/>
    </source>
</evidence>
<proteinExistence type="predicted"/>
<dbReference type="InterPro" id="IPR011646">
    <property type="entry name" value="KAP_P-loop"/>
</dbReference>
<dbReference type="AlphaFoldDB" id="A0A6I3WAQ3"/>
<dbReference type="Gene3D" id="3.40.50.300">
    <property type="entry name" value="P-loop containing nucleotide triphosphate hydrolases"/>
    <property type="match status" value="1"/>
</dbReference>